<keyword evidence="1" id="KW-0472">Membrane</keyword>
<sequence length="185" mass="20359">MTELLRCERLGSGIDAGQVEELVKAAISYGAQKPERAWHSGGRWPGLYVLCLLLGGACLVWGLLSEHIGTFSPVLYLLSCIFGAYFVFFAPLRLPDYYDQNRISSFSDGPIRLNLAGLAINNSNWPYMVRAARAWTCAAMALPPLLEQLLSRLSPSLWQSAEPVFFAAAVLSLFVAMYVSGKRHG</sequence>
<keyword evidence="1" id="KW-0812">Transmembrane</keyword>
<evidence type="ECO:0000313" key="2">
    <source>
        <dbReference type="EMBL" id="HIR55538.1"/>
    </source>
</evidence>
<keyword evidence="1" id="KW-1133">Transmembrane helix</keyword>
<proteinExistence type="predicted"/>
<feature type="transmembrane region" description="Helical" evidence="1">
    <location>
        <begin position="71"/>
        <end position="92"/>
    </location>
</feature>
<protein>
    <submittedName>
        <fullName evidence="2">Uncharacterized protein</fullName>
    </submittedName>
</protein>
<reference evidence="2" key="1">
    <citation type="submission" date="2020-10" db="EMBL/GenBank/DDBJ databases">
        <authorList>
            <person name="Gilroy R."/>
        </authorList>
    </citation>
    <scope>NUCLEOTIDE SEQUENCE</scope>
    <source>
        <strain evidence="2">ChiGjej3B3-7149</strain>
    </source>
</reference>
<dbReference type="Proteomes" id="UP000824238">
    <property type="component" value="Unassembled WGS sequence"/>
</dbReference>
<name>A0A9D1IZV3_9FIRM</name>
<gene>
    <name evidence="2" type="ORF">IAD36_08105</name>
</gene>
<feature type="transmembrane region" description="Helical" evidence="1">
    <location>
        <begin position="164"/>
        <end position="181"/>
    </location>
</feature>
<evidence type="ECO:0000313" key="3">
    <source>
        <dbReference type="Proteomes" id="UP000824238"/>
    </source>
</evidence>
<dbReference type="AlphaFoldDB" id="A0A9D1IZV3"/>
<dbReference type="EMBL" id="DVHH01000194">
    <property type="protein sequence ID" value="HIR55538.1"/>
    <property type="molecule type" value="Genomic_DNA"/>
</dbReference>
<comment type="caution">
    <text evidence="2">The sequence shown here is derived from an EMBL/GenBank/DDBJ whole genome shotgun (WGS) entry which is preliminary data.</text>
</comment>
<evidence type="ECO:0000256" key="1">
    <source>
        <dbReference type="SAM" id="Phobius"/>
    </source>
</evidence>
<organism evidence="2 3">
    <name type="scientific">Candidatus Scatomorpha intestinigallinarum</name>
    <dbReference type="NCBI Taxonomy" id="2840923"/>
    <lineage>
        <taxon>Bacteria</taxon>
        <taxon>Bacillati</taxon>
        <taxon>Bacillota</taxon>
        <taxon>Clostridia</taxon>
        <taxon>Eubacteriales</taxon>
        <taxon>Candidatus Scatomorpha</taxon>
    </lineage>
</organism>
<accession>A0A9D1IZV3</accession>
<feature type="transmembrane region" description="Helical" evidence="1">
    <location>
        <begin position="46"/>
        <end position="64"/>
    </location>
</feature>
<reference evidence="2" key="2">
    <citation type="journal article" date="2021" name="PeerJ">
        <title>Extensive microbial diversity within the chicken gut microbiome revealed by metagenomics and culture.</title>
        <authorList>
            <person name="Gilroy R."/>
            <person name="Ravi A."/>
            <person name="Getino M."/>
            <person name="Pursley I."/>
            <person name="Horton D.L."/>
            <person name="Alikhan N.F."/>
            <person name="Baker D."/>
            <person name="Gharbi K."/>
            <person name="Hall N."/>
            <person name="Watson M."/>
            <person name="Adriaenssens E.M."/>
            <person name="Foster-Nyarko E."/>
            <person name="Jarju S."/>
            <person name="Secka A."/>
            <person name="Antonio M."/>
            <person name="Oren A."/>
            <person name="Chaudhuri R.R."/>
            <person name="La Ragione R."/>
            <person name="Hildebrand F."/>
            <person name="Pallen M.J."/>
        </authorList>
    </citation>
    <scope>NUCLEOTIDE SEQUENCE</scope>
    <source>
        <strain evidence="2">ChiGjej3B3-7149</strain>
    </source>
</reference>